<comment type="caution">
    <text evidence="1">The sequence shown here is derived from an EMBL/GenBank/DDBJ whole genome shotgun (WGS) entry which is preliminary data.</text>
</comment>
<sequence length="81" mass="9288">LQKIDAYIKVNNTYISMEKALDDNQIIETILAEQLKYDQDDLNSSDEKLPKISPAKGLNRLKTFILFAKQIDNNFSSIIII</sequence>
<accession>A0A9N9AAR2</accession>
<proteinExistence type="predicted"/>
<keyword evidence="2" id="KW-1185">Reference proteome</keyword>
<dbReference type="EMBL" id="CAJVPZ010003135">
    <property type="protein sequence ID" value="CAG8525408.1"/>
    <property type="molecule type" value="Genomic_DNA"/>
</dbReference>
<dbReference type="OrthoDB" id="2432453at2759"/>
<name>A0A9N9AAR2_9GLOM</name>
<dbReference type="AlphaFoldDB" id="A0A9N9AAR2"/>
<evidence type="ECO:0000313" key="2">
    <source>
        <dbReference type="Proteomes" id="UP000789396"/>
    </source>
</evidence>
<evidence type="ECO:0000313" key="1">
    <source>
        <dbReference type="EMBL" id="CAG8525408.1"/>
    </source>
</evidence>
<dbReference type="Proteomes" id="UP000789396">
    <property type="component" value="Unassembled WGS sequence"/>
</dbReference>
<feature type="non-terminal residue" evidence="1">
    <location>
        <position position="1"/>
    </location>
</feature>
<protein>
    <submittedName>
        <fullName evidence="1">11427_t:CDS:1</fullName>
    </submittedName>
</protein>
<organism evidence="1 2">
    <name type="scientific">Racocetra fulgida</name>
    <dbReference type="NCBI Taxonomy" id="60492"/>
    <lineage>
        <taxon>Eukaryota</taxon>
        <taxon>Fungi</taxon>
        <taxon>Fungi incertae sedis</taxon>
        <taxon>Mucoromycota</taxon>
        <taxon>Glomeromycotina</taxon>
        <taxon>Glomeromycetes</taxon>
        <taxon>Diversisporales</taxon>
        <taxon>Gigasporaceae</taxon>
        <taxon>Racocetra</taxon>
    </lineage>
</organism>
<gene>
    <name evidence="1" type="ORF">RFULGI_LOCUS3547</name>
</gene>
<reference evidence="1" key="1">
    <citation type="submission" date="2021-06" db="EMBL/GenBank/DDBJ databases">
        <authorList>
            <person name="Kallberg Y."/>
            <person name="Tangrot J."/>
            <person name="Rosling A."/>
        </authorList>
    </citation>
    <scope>NUCLEOTIDE SEQUENCE</scope>
    <source>
        <strain evidence="1">IN212</strain>
    </source>
</reference>